<dbReference type="SUPFAM" id="SSF48179">
    <property type="entry name" value="6-phosphogluconate dehydrogenase C-terminal domain-like"/>
    <property type="match status" value="1"/>
</dbReference>
<evidence type="ECO:0000256" key="12">
    <source>
        <dbReference type="PIRNR" id="PIRNR000109"/>
    </source>
</evidence>
<dbReference type="Pfam" id="PF03446">
    <property type="entry name" value="NAD_binding_2"/>
    <property type="match status" value="1"/>
</dbReference>
<dbReference type="EMBL" id="CP034852">
    <property type="protein sequence ID" value="QCI26645.1"/>
    <property type="molecule type" value="Genomic_DNA"/>
</dbReference>
<gene>
    <name evidence="18" type="primary">gnd</name>
    <name evidence="18" type="ORF">D9V80_00480</name>
</gene>
<dbReference type="FunFam" id="3.40.50.720:FF:000007">
    <property type="entry name" value="6-phosphogluconate dehydrogenase, decarboxylating"/>
    <property type="match status" value="1"/>
</dbReference>
<dbReference type="InterPro" id="IPR013328">
    <property type="entry name" value="6PGD_dom2"/>
</dbReference>
<evidence type="ECO:0000256" key="1">
    <source>
        <dbReference type="ARBA" id="ARBA00002526"/>
    </source>
</evidence>
<evidence type="ECO:0000256" key="11">
    <source>
        <dbReference type="ARBA" id="ARBA00048640"/>
    </source>
</evidence>
<comment type="catalytic activity">
    <reaction evidence="11 12 16">
        <text>6-phospho-D-gluconate + NADP(+) = D-ribulose 5-phosphate + CO2 + NADPH</text>
        <dbReference type="Rhea" id="RHEA:10116"/>
        <dbReference type="ChEBI" id="CHEBI:16526"/>
        <dbReference type="ChEBI" id="CHEBI:57783"/>
        <dbReference type="ChEBI" id="CHEBI:58121"/>
        <dbReference type="ChEBI" id="CHEBI:58349"/>
        <dbReference type="ChEBI" id="CHEBI:58759"/>
        <dbReference type="EC" id="1.1.1.44"/>
    </reaction>
</comment>
<evidence type="ECO:0000313" key="19">
    <source>
        <dbReference type="Proteomes" id="UP000298782"/>
    </source>
</evidence>
<name>A0A4D6YNM5_9GAMM</name>
<evidence type="ECO:0000256" key="10">
    <source>
        <dbReference type="ARBA" id="ARBA00023126"/>
    </source>
</evidence>
<dbReference type="GO" id="GO:0004616">
    <property type="term" value="F:phosphogluconate dehydrogenase (decarboxylating) activity"/>
    <property type="evidence" value="ECO:0007669"/>
    <property type="project" value="UniProtKB-EC"/>
</dbReference>
<dbReference type="PANTHER" id="PTHR11811">
    <property type="entry name" value="6-PHOSPHOGLUCONATE DEHYDROGENASE"/>
    <property type="match status" value="1"/>
</dbReference>
<protein>
    <recommendedName>
        <fullName evidence="6 12">6-phosphogluconate dehydrogenase, decarboxylating</fullName>
        <ecNumber evidence="5 12">1.1.1.44</ecNumber>
    </recommendedName>
</protein>
<evidence type="ECO:0000256" key="3">
    <source>
        <dbReference type="ARBA" id="ARBA00008419"/>
    </source>
</evidence>
<feature type="binding site" evidence="15">
    <location>
        <begin position="10"/>
        <end position="15"/>
    </location>
    <ligand>
        <name>NADP(+)</name>
        <dbReference type="ChEBI" id="CHEBI:58349"/>
    </ligand>
</feature>
<feature type="binding site" description="in other chain" evidence="14">
    <location>
        <position position="102"/>
    </location>
    <ligand>
        <name>substrate</name>
        <note>ligand shared between dimeric partners</note>
    </ligand>
</feature>
<dbReference type="EC" id="1.1.1.44" evidence="5 12"/>
<dbReference type="PROSITE" id="PS00461">
    <property type="entry name" value="6PGD"/>
    <property type="match status" value="1"/>
</dbReference>
<feature type="binding site" description="in other chain" evidence="14">
    <location>
        <position position="259"/>
    </location>
    <ligand>
        <name>substrate</name>
        <note>ligand shared between dimeric partners</note>
    </ligand>
</feature>
<dbReference type="SUPFAM" id="SSF51735">
    <property type="entry name" value="NAD(P)-binding Rossmann-fold domains"/>
    <property type="match status" value="1"/>
</dbReference>
<dbReference type="Pfam" id="PF00393">
    <property type="entry name" value="6PGD"/>
    <property type="match status" value="1"/>
</dbReference>
<dbReference type="InterPro" id="IPR006183">
    <property type="entry name" value="Pgluconate_DH"/>
</dbReference>
<sequence length="468" mass="53158">MFKQKIGVIGMGVMGYNLSLNMERNNFSVSIFNRSSHKTQSIKIKHPHQDIIPFFTIKDFVKSLDRPRRILLMVKAGKVTDDIIQSLLPFLQPQDIIIDGGNSFYKDTIRREKALSNNNIYFIGAGISGGEDGALNGPCIMPGGTEKAYNFIKPIFQKIAAKLDKDSCVDYIGPDGSGHYVKMVHNGIEYGDMQLIAESYFLLKILLKLKNEDIADIFELWNKGELKSYLIEITAKIIRKKDNKGKYLIDSILDVAENKGTGRWVVEASLDLGEPLTLIAASVFARYLSSMKAQRIQANQVLKGPICHPVILKKNIFIEQVRRSLYLGKVISYAQGFSQLQQASDKYNWNLNLSSIANIFRSGCIIRANFLQKIHDAYYKDKHLLNLILSPYFLEIANTYHDDLRKIVILSIQKGISIPTFLASITYYDGYRTNISNANLIQAQRDFFGSHTYQRIDKKGIFHTEWTN</sequence>
<keyword evidence="7 12" id="KW-0521">NADP</keyword>
<reference evidence="18 19" key="1">
    <citation type="submission" date="2018-12" db="EMBL/GenBank/DDBJ databases">
        <authorList>
            <person name="Chong R.A."/>
        </authorList>
    </citation>
    <scope>NUCLEOTIDE SEQUENCE [LARGE SCALE GENOMIC DNA]</scope>
    <source>
        <strain evidence="18 19">Tca</strain>
    </source>
</reference>
<feature type="binding site" evidence="14">
    <location>
        <position position="445"/>
    </location>
    <ligand>
        <name>substrate</name>
        <note>ligand shared between dimeric partners</note>
    </ligand>
</feature>
<feature type="binding site" description="in other chain" evidence="14">
    <location>
        <position position="286"/>
    </location>
    <ligand>
        <name>substrate</name>
        <note>ligand shared between dimeric partners</note>
    </ligand>
</feature>
<dbReference type="InterPro" id="IPR036291">
    <property type="entry name" value="NAD(P)-bd_dom_sf"/>
</dbReference>
<dbReference type="FunFam" id="1.10.1040.10:FF:000002">
    <property type="entry name" value="6-phosphogluconate dehydrogenase, decarboxylating"/>
    <property type="match status" value="1"/>
</dbReference>
<dbReference type="GO" id="GO:0050661">
    <property type="term" value="F:NADP binding"/>
    <property type="evidence" value="ECO:0007669"/>
    <property type="project" value="InterPro"/>
</dbReference>
<keyword evidence="19" id="KW-1185">Reference proteome</keyword>
<comment type="function">
    <text evidence="1 12">Catalyzes the oxidative decarboxylation of 6-phosphogluconate to ribulose 5-phosphate and CO(2), with concomitant reduction of NADP to NADPH.</text>
</comment>
<evidence type="ECO:0000256" key="7">
    <source>
        <dbReference type="ARBA" id="ARBA00022857"/>
    </source>
</evidence>
<evidence type="ECO:0000256" key="15">
    <source>
        <dbReference type="PIRSR" id="PIRSR000109-3"/>
    </source>
</evidence>
<feature type="domain" description="6-phosphogluconate dehydrogenase C-terminal" evidence="17">
    <location>
        <begin position="178"/>
        <end position="467"/>
    </location>
</feature>
<evidence type="ECO:0000256" key="6">
    <source>
        <dbReference type="ARBA" id="ARBA00018193"/>
    </source>
</evidence>
<feature type="binding site" description="in other chain" evidence="14">
    <location>
        <begin position="128"/>
        <end position="130"/>
    </location>
    <ligand>
        <name>substrate</name>
        <note>ligand shared between dimeric partners</note>
    </ligand>
</feature>
<dbReference type="Gene3D" id="3.40.50.720">
    <property type="entry name" value="NAD(P)-binding Rossmann-like Domain"/>
    <property type="match status" value="1"/>
</dbReference>
<evidence type="ECO:0000256" key="2">
    <source>
        <dbReference type="ARBA" id="ARBA00004874"/>
    </source>
</evidence>
<dbReference type="RefSeq" id="WP_158353166.1">
    <property type="nucleotide sequence ID" value="NZ_CP034852.1"/>
</dbReference>
<dbReference type="SMART" id="SM01350">
    <property type="entry name" value="6PGD"/>
    <property type="match status" value="1"/>
</dbReference>
<feature type="active site" description="Proton acceptor" evidence="13">
    <location>
        <position position="182"/>
    </location>
</feature>
<comment type="pathway">
    <text evidence="2 12 16">Carbohydrate degradation; pentose phosphate pathway; D-ribulose 5-phosphate from D-glucose 6-phosphate (oxidative stage): step 3/3.</text>
</comment>
<dbReference type="InterPro" id="IPR006115">
    <property type="entry name" value="6PGDH_NADP-bd"/>
</dbReference>
<dbReference type="InterPro" id="IPR008927">
    <property type="entry name" value="6-PGluconate_DH-like_C_sf"/>
</dbReference>
<keyword evidence="10 12" id="KW-0570">Pentose shunt</keyword>
<evidence type="ECO:0000256" key="4">
    <source>
        <dbReference type="ARBA" id="ARBA00011738"/>
    </source>
</evidence>
<dbReference type="Gene3D" id="1.20.5.320">
    <property type="entry name" value="6-Phosphogluconate Dehydrogenase, domain 3"/>
    <property type="match status" value="1"/>
</dbReference>
<dbReference type="PRINTS" id="PR00076">
    <property type="entry name" value="6PGDHDRGNASE"/>
</dbReference>
<evidence type="ECO:0000259" key="17">
    <source>
        <dbReference type="SMART" id="SM01350"/>
    </source>
</evidence>
<feature type="binding site" description="in other chain" evidence="14">
    <location>
        <begin position="185"/>
        <end position="186"/>
    </location>
    <ligand>
        <name>substrate</name>
        <note>ligand shared between dimeric partners</note>
    </ligand>
</feature>
<evidence type="ECO:0000313" key="18">
    <source>
        <dbReference type="EMBL" id="QCI26645.1"/>
    </source>
</evidence>
<dbReference type="InterPro" id="IPR006113">
    <property type="entry name" value="6PGDH_Gnd/GntZ"/>
</dbReference>
<feature type="binding site" evidence="15">
    <location>
        <position position="102"/>
    </location>
    <ligand>
        <name>NADP(+)</name>
        <dbReference type="ChEBI" id="CHEBI:58349"/>
    </ligand>
</feature>
<dbReference type="OrthoDB" id="9804542at2"/>
<dbReference type="AlphaFoldDB" id="A0A4D6YNM5"/>
<dbReference type="Proteomes" id="UP000298782">
    <property type="component" value="Chromosome"/>
</dbReference>
<dbReference type="PIRSF" id="PIRSF000109">
    <property type="entry name" value="6PGD"/>
    <property type="match status" value="1"/>
</dbReference>
<dbReference type="GO" id="GO:0006098">
    <property type="term" value="P:pentose-phosphate shunt"/>
    <property type="evidence" value="ECO:0007669"/>
    <property type="project" value="UniProtKB-UniPathway"/>
</dbReference>
<feature type="active site" description="Proton donor" evidence="13">
    <location>
        <position position="189"/>
    </location>
</feature>
<keyword evidence="8 12" id="KW-0560">Oxidoreductase</keyword>
<evidence type="ECO:0000256" key="16">
    <source>
        <dbReference type="RuleBase" id="RU000485"/>
    </source>
</evidence>
<dbReference type="NCBIfam" id="NF006765">
    <property type="entry name" value="PRK09287.1"/>
    <property type="match status" value="1"/>
</dbReference>
<evidence type="ECO:0000256" key="13">
    <source>
        <dbReference type="PIRSR" id="PIRSR000109-1"/>
    </source>
</evidence>
<dbReference type="InterPro" id="IPR006114">
    <property type="entry name" value="6PGDH_C"/>
</dbReference>
<feature type="binding site" evidence="15">
    <location>
        <begin position="33"/>
        <end position="35"/>
    </location>
    <ligand>
        <name>NADP(+)</name>
        <dbReference type="ChEBI" id="CHEBI:58349"/>
    </ligand>
</feature>
<comment type="subunit">
    <text evidence="4 12">Homodimer.</text>
</comment>
<dbReference type="FunFam" id="1.20.5.320:FF:000001">
    <property type="entry name" value="6-phosphogluconate dehydrogenase, decarboxylating"/>
    <property type="match status" value="1"/>
</dbReference>
<organism evidence="18 19">
    <name type="scientific">Buchnera aphidicola</name>
    <name type="common">Thelaxes californica</name>
    <dbReference type="NCBI Taxonomy" id="1315998"/>
    <lineage>
        <taxon>Bacteria</taxon>
        <taxon>Pseudomonadati</taxon>
        <taxon>Pseudomonadota</taxon>
        <taxon>Gammaproteobacteria</taxon>
        <taxon>Enterobacterales</taxon>
        <taxon>Erwiniaceae</taxon>
        <taxon>Buchnera</taxon>
    </lineage>
</organism>
<evidence type="ECO:0000256" key="8">
    <source>
        <dbReference type="ARBA" id="ARBA00023002"/>
    </source>
</evidence>
<dbReference type="UniPathway" id="UPA00115">
    <property type="reaction ID" value="UER00410"/>
</dbReference>
<evidence type="ECO:0000256" key="9">
    <source>
        <dbReference type="ARBA" id="ARBA00023064"/>
    </source>
</evidence>
<reference evidence="18 19" key="2">
    <citation type="submission" date="2019-05" db="EMBL/GenBank/DDBJ databases">
        <title>Genome evolution of the obligate endosymbiont Buchnera aphidicola.</title>
        <authorList>
            <person name="Moran N.A."/>
        </authorList>
    </citation>
    <scope>NUCLEOTIDE SEQUENCE [LARGE SCALE GENOMIC DNA]</scope>
    <source>
        <strain evidence="18 19">Tca</strain>
    </source>
</reference>
<comment type="similarity">
    <text evidence="3 12 16">Belongs to the 6-phosphogluconate dehydrogenase family.</text>
</comment>
<keyword evidence="9 16" id="KW-0311">Gluconate utilization</keyword>
<dbReference type="NCBIfam" id="TIGR00873">
    <property type="entry name" value="gnd"/>
    <property type="match status" value="1"/>
</dbReference>
<feature type="binding site" evidence="15">
    <location>
        <begin position="74"/>
        <end position="76"/>
    </location>
    <ligand>
        <name>NADP(+)</name>
        <dbReference type="ChEBI" id="CHEBI:58349"/>
    </ligand>
</feature>
<proteinExistence type="inferred from homology"/>
<evidence type="ECO:0000256" key="14">
    <source>
        <dbReference type="PIRSR" id="PIRSR000109-2"/>
    </source>
</evidence>
<feature type="binding site" evidence="14">
    <location>
        <position position="451"/>
    </location>
    <ligand>
        <name>substrate</name>
        <note>ligand shared between dimeric partners</note>
    </ligand>
</feature>
<dbReference type="InterPro" id="IPR006184">
    <property type="entry name" value="6PGdom_BS"/>
</dbReference>
<feature type="binding site" description="in other chain" evidence="14">
    <location>
        <position position="190"/>
    </location>
    <ligand>
        <name>substrate</name>
        <note>ligand shared between dimeric partners</note>
    </ligand>
</feature>
<evidence type="ECO:0000256" key="5">
    <source>
        <dbReference type="ARBA" id="ARBA00013011"/>
    </source>
</evidence>
<dbReference type="Gene3D" id="1.10.1040.10">
    <property type="entry name" value="N-(1-d-carboxylethyl)-l-norvaline Dehydrogenase, domain 2"/>
    <property type="match status" value="1"/>
</dbReference>
<accession>A0A4D6YNM5</accession>
<dbReference type="GO" id="GO:0019521">
    <property type="term" value="P:D-gluconate metabolic process"/>
    <property type="evidence" value="ECO:0007669"/>
    <property type="project" value="UniProtKB-KW"/>
</dbReference>